<evidence type="ECO:0000313" key="2">
    <source>
        <dbReference type="EMBL" id="KZS55960.1"/>
    </source>
</evidence>
<dbReference type="AlphaFoldDB" id="A0A163U688"/>
<evidence type="ECO:0000256" key="1">
    <source>
        <dbReference type="SAM" id="MobiDB-lite"/>
    </source>
</evidence>
<keyword evidence="3" id="KW-1185">Reference proteome</keyword>
<comment type="caution">
    <text evidence="2">The sequence shown here is derived from an EMBL/GenBank/DDBJ whole genome shotgun (WGS) entry which is preliminary data.</text>
</comment>
<evidence type="ECO:0000313" key="3">
    <source>
        <dbReference type="Proteomes" id="UP000077342"/>
    </source>
</evidence>
<protein>
    <submittedName>
        <fullName evidence="2">Uncharacterized protein</fullName>
    </submittedName>
</protein>
<feature type="region of interest" description="Disordered" evidence="1">
    <location>
        <begin position="65"/>
        <end position="101"/>
    </location>
</feature>
<reference evidence="3" key="1">
    <citation type="submission" date="2016-04" db="EMBL/GenBank/DDBJ databases">
        <authorList>
            <person name="Strapagiel D."/>
            <person name="Borowka P."/>
            <person name="Marciniak B."/>
            <person name="Bakula Z."/>
            <person name="Van Ingen J."/>
            <person name="Safianowska A."/>
            <person name="Dziadek J."/>
            <person name="Jagielski T."/>
        </authorList>
    </citation>
    <scope>NUCLEOTIDE SEQUENCE [LARGE SCALE GENOMIC DNA]</scope>
    <source>
        <strain evidence="3">1010001458</strain>
    </source>
</reference>
<dbReference type="EMBL" id="LWCI01000173">
    <property type="protein sequence ID" value="KZS55960.1"/>
    <property type="molecule type" value="Genomic_DNA"/>
</dbReference>
<organism evidence="2 3">
    <name type="scientific">Mycobacterium ostraviense</name>
    <dbReference type="NCBI Taxonomy" id="2738409"/>
    <lineage>
        <taxon>Bacteria</taxon>
        <taxon>Bacillati</taxon>
        <taxon>Actinomycetota</taxon>
        <taxon>Actinomycetes</taxon>
        <taxon>Mycobacteriales</taxon>
        <taxon>Mycobacteriaceae</taxon>
        <taxon>Mycobacterium</taxon>
    </lineage>
</organism>
<proteinExistence type="predicted"/>
<accession>A0A163U688</accession>
<name>A0A163U688_9MYCO</name>
<gene>
    <name evidence="2" type="ORF">A4G28_01330</name>
</gene>
<dbReference type="Proteomes" id="UP000077342">
    <property type="component" value="Unassembled WGS sequence"/>
</dbReference>
<sequence>MSDLCNYPIQMHCIPYSCIGAWFERGSVIVTLRVAPEGVAAPVVAAPDPVFCAMGIQQLAVATHGAQQRSRAEAGVGETDPRDASGDGLAAASNGIYGGLV</sequence>